<dbReference type="AlphaFoldDB" id="A0A1X2G3J2"/>
<dbReference type="PROSITE" id="PS50005">
    <property type="entry name" value="TPR"/>
    <property type="match status" value="1"/>
</dbReference>
<keyword evidence="1" id="KW-0802">TPR repeat</keyword>
<dbReference type="InterPro" id="IPR050754">
    <property type="entry name" value="FKBP4/5/8-like"/>
</dbReference>
<dbReference type="GO" id="GO:0016020">
    <property type="term" value="C:membrane"/>
    <property type="evidence" value="ECO:0007669"/>
    <property type="project" value="TreeGrafter"/>
</dbReference>
<comment type="caution">
    <text evidence="2">The sequence shown here is derived from an EMBL/GenBank/DDBJ whole genome shotgun (WGS) entry which is preliminary data.</text>
</comment>
<dbReference type="InterPro" id="IPR011990">
    <property type="entry name" value="TPR-like_helical_dom_sf"/>
</dbReference>
<evidence type="ECO:0000313" key="3">
    <source>
        <dbReference type="Proteomes" id="UP000242146"/>
    </source>
</evidence>
<evidence type="ECO:0000313" key="2">
    <source>
        <dbReference type="EMBL" id="ORX43866.1"/>
    </source>
</evidence>
<protein>
    <submittedName>
        <fullName evidence="2">TPR-like protein</fullName>
    </submittedName>
</protein>
<dbReference type="SUPFAM" id="SSF48452">
    <property type="entry name" value="TPR-like"/>
    <property type="match status" value="1"/>
</dbReference>
<dbReference type="GO" id="GO:0005829">
    <property type="term" value="C:cytosol"/>
    <property type="evidence" value="ECO:0007669"/>
    <property type="project" value="TreeGrafter"/>
</dbReference>
<organism evidence="2 3">
    <name type="scientific">Hesseltinella vesiculosa</name>
    <dbReference type="NCBI Taxonomy" id="101127"/>
    <lineage>
        <taxon>Eukaryota</taxon>
        <taxon>Fungi</taxon>
        <taxon>Fungi incertae sedis</taxon>
        <taxon>Mucoromycota</taxon>
        <taxon>Mucoromycotina</taxon>
        <taxon>Mucoromycetes</taxon>
        <taxon>Mucorales</taxon>
        <taxon>Cunninghamellaceae</taxon>
        <taxon>Hesseltinella</taxon>
    </lineage>
</organism>
<reference evidence="2 3" key="1">
    <citation type="submission" date="2016-07" db="EMBL/GenBank/DDBJ databases">
        <title>Pervasive Adenine N6-methylation of Active Genes in Fungi.</title>
        <authorList>
            <consortium name="DOE Joint Genome Institute"/>
            <person name="Mondo S.J."/>
            <person name="Dannebaum R.O."/>
            <person name="Kuo R.C."/>
            <person name="Labutti K."/>
            <person name="Haridas S."/>
            <person name="Kuo A."/>
            <person name="Salamov A."/>
            <person name="Ahrendt S.R."/>
            <person name="Lipzen A."/>
            <person name="Sullivan W."/>
            <person name="Andreopoulos W.B."/>
            <person name="Clum A."/>
            <person name="Lindquist E."/>
            <person name="Daum C."/>
            <person name="Ramamoorthy G.K."/>
            <person name="Gryganskyi A."/>
            <person name="Culley D."/>
            <person name="Magnuson J.K."/>
            <person name="James T.Y."/>
            <person name="O'Malley M.A."/>
            <person name="Stajich J.E."/>
            <person name="Spatafora J.W."/>
            <person name="Visel A."/>
            <person name="Grigoriev I.V."/>
        </authorList>
    </citation>
    <scope>NUCLEOTIDE SEQUENCE [LARGE SCALE GENOMIC DNA]</scope>
    <source>
        <strain evidence="2 3">NRRL 3301</strain>
    </source>
</reference>
<evidence type="ECO:0000256" key="1">
    <source>
        <dbReference type="PROSITE-ProRule" id="PRU00339"/>
    </source>
</evidence>
<dbReference type="PANTHER" id="PTHR46512">
    <property type="entry name" value="PEPTIDYLPROLYL ISOMERASE"/>
    <property type="match status" value="1"/>
</dbReference>
<dbReference type="Proteomes" id="UP000242146">
    <property type="component" value="Unassembled WGS sequence"/>
</dbReference>
<dbReference type="OrthoDB" id="433738at2759"/>
<accession>A0A1X2G3J2</accession>
<gene>
    <name evidence="2" type="ORF">DM01DRAFT_1312813</name>
</gene>
<dbReference type="GO" id="GO:0012505">
    <property type="term" value="C:endomembrane system"/>
    <property type="evidence" value="ECO:0007669"/>
    <property type="project" value="TreeGrafter"/>
</dbReference>
<name>A0A1X2G3J2_9FUNG</name>
<dbReference type="GO" id="GO:0005740">
    <property type="term" value="C:mitochondrial envelope"/>
    <property type="evidence" value="ECO:0007669"/>
    <property type="project" value="TreeGrafter"/>
</dbReference>
<dbReference type="Gene3D" id="1.25.40.10">
    <property type="entry name" value="Tetratricopeptide repeat domain"/>
    <property type="match status" value="1"/>
</dbReference>
<dbReference type="Pfam" id="PF14559">
    <property type="entry name" value="TPR_19"/>
    <property type="match status" value="1"/>
</dbReference>
<feature type="repeat" description="TPR" evidence="1">
    <location>
        <begin position="96"/>
        <end position="129"/>
    </location>
</feature>
<dbReference type="EMBL" id="MCGT01000052">
    <property type="protein sequence ID" value="ORX43866.1"/>
    <property type="molecule type" value="Genomic_DNA"/>
</dbReference>
<dbReference type="GO" id="GO:0043066">
    <property type="term" value="P:negative regulation of apoptotic process"/>
    <property type="evidence" value="ECO:0007669"/>
    <property type="project" value="TreeGrafter"/>
</dbReference>
<dbReference type="SMART" id="SM00028">
    <property type="entry name" value="TPR"/>
    <property type="match status" value="3"/>
</dbReference>
<dbReference type="STRING" id="101127.A0A1X2G3J2"/>
<sequence length="170" mass="19548">MQTAQEKYDKGIELRLAGNESYKAGDYKQALTNYYHAVLHLRTVGGQNQKDEFSDLSNKQLLMIYNNMAAVHVKQENWKRAKDCARDALKLDGSNLKAKFRLAQGYLRTNDLSEAKTLLDEVLAADPNDAMVKQELARYHRLTKSTEGHEKQVYRNMMKKMMEETDAEQA</sequence>
<dbReference type="GO" id="GO:0044183">
    <property type="term" value="F:protein folding chaperone"/>
    <property type="evidence" value="ECO:0007669"/>
    <property type="project" value="TreeGrafter"/>
</dbReference>
<dbReference type="InterPro" id="IPR019734">
    <property type="entry name" value="TPR_rpt"/>
</dbReference>
<dbReference type="PANTHER" id="PTHR46512:SF1">
    <property type="entry name" value="PEPTIDYLPROLYL ISOMERASE"/>
    <property type="match status" value="1"/>
</dbReference>
<proteinExistence type="predicted"/>
<keyword evidence="3" id="KW-1185">Reference proteome</keyword>